<dbReference type="InterPro" id="IPR013784">
    <property type="entry name" value="Carb-bd-like_fold"/>
</dbReference>
<dbReference type="RefSeq" id="WP_035057022.1">
    <property type="nucleotide sequence ID" value="NZ_AXCZ01000008.1"/>
</dbReference>
<dbReference type="Proteomes" id="UP000054314">
    <property type="component" value="Unassembled WGS sequence"/>
</dbReference>
<feature type="transmembrane region" description="Helical" evidence="2">
    <location>
        <begin position="12"/>
        <end position="37"/>
    </location>
</feature>
<dbReference type="SUPFAM" id="SSF49452">
    <property type="entry name" value="Starch-binding domain-like"/>
    <property type="match status" value="1"/>
</dbReference>
<dbReference type="AlphaFoldDB" id="A0A0A0C276"/>
<keyword evidence="2" id="KW-0812">Transmembrane</keyword>
<dbReference type="PROSITE" id="PS00409">
    <property type="entry name" value="PROKAR_NTER_METHYL"/>
    <property type="match status" value="1"/>
</dbReference>
<dbReference type="InterPro" id="IPR012902">
    <property type="entry name" value="N_methyl_site"/>
</dbReference>
<evidence type="ECO:0000256" key="1">
    <source>
        <dbReference type="SAM" id="MobiDB-lite"/>
    </source>
</evidence>
<sequence length="449" mass="46984">MRKRLYQSSDEGLTLVEVMVAMFIFALVSSGVIYTMLSVMTIGRDSRARQVATHLAAEAVDRAREEEDLFDLLDTTYTRELNGDVFTVSRSTAWISDPDEDIVCGGGGGQLRYKRVNVEVSWENMRAGSVPARADTVIDPKTRINDPTRGTLLVSVLNGAGEGAGGVTVTAQRTNAAGSPVGSALPAVTTDAQGCAFILRVEPGSYRVSISRPGYRDVTNVENPTTSTAVSAGTSASVSFNYDAAATYRVTYAEGAEPTPSVARTMPTTFLSTYGIVEPTAPTGTNPRNFSAFPFASGYDVIAGRYRAPIEGVSEGCLSPDPAAWPGGARSEALAGGPGETVTGPVRTGLVTVTVTPGTTGSRFIRAVSVGSPPPGTEDPGCSEGYEFIFNPAPIDGDGNAVLALPYGSWQLYRGTSSNPSTLITSGQMAPMSRGTVTGNVLTLDPRSS</sequence>
<protein>
    <recommendedName>
        <fullName evidence="5">Prepilin-type N-terminal cleavage/methylation domain-containing protein</fullName>
    </recommendedName>
</protein>
<gene>
    <name evidence="3" type="ORF">N869_00750</name>
</gene>
<feature type="region of interest" description="Disordered" evidence="1">
    <location>
        <begin position="425"/>
        <end position="449"/>
    </location>
</feature>
<evidence type="ECO:0000256" key="2">
    <source>
        <dbReference type="SAM" id="Phobius"/>
    </source>
</evidence>
<dbReference type="OrthoDB" id="5244741at2"/>
<dbReference type="NCBIfam" id="TIGR02532">
    <property type="entry name" value="IV_pilin_GFxxxE"/>
    <property type="match status" value="1"/>
</dbReference>
<name>A0A0A0C276_9CELL</name>
<keyword evidence="2" id="KW-1133">Transmembrane helix</keyword>
<dbReference type="Pfam" id="PF07963">
    <property type="entry name" value="N_methyl"/>
    <property type="match status" value="1"/>
</dbReference>
<keyword evidence="2" id="KW-0472">Membrane</keyword>
<proteinExistence type="predicted"/>
<accession>A0A0A0C276</accession>
<dbReference type="Gene3D" id="2.60.40.1120">
    <property type="entry name" value="Carboxypeptidase-like, regulatory domain"/>
    <property type="match status" value="1"/>
</dbReference>
<dbReference type="GO" id="GO:0030246">
    <property type="term" value="F:carbohydrate binding"/>
    <property type="evidence" value="ECO:0007669"/>
    <property type="project" value="InterPro"/>
</dbReference>
<keyword evidence="4" id="KW-1185">Reference proteome</keyword>
<reference evidence="3 4" key="1">
    <citation type="submission" date="2013-08" db="EMBL/GenBank/DDBJ databases">
        <title>Genome sequencing of Cellulomonas bogoriensis 69B4.</title>
        <authorList>
            <person name="Chen F."/>
            <person name="Li Y."/>
            <person name="Wang G."/>
        </authorList>
    </citation>
    <scope>NUCLEOTIDE SEQUENCE [LARGE SCALE GENOMIC DNA]</scope>
    <source>
        <strain evidence="3 4">69B4</strain>
    </source>
</reference>
<evidence type="ECO:0000313" key="3">
    <source>
        <dbReference type="EMBL" id="KGM14260.1"/>
    </source>
</evidence>
<organism evidence="3 4">
    <name type="scientific">Cellulomonas bogoriensis 69B4 = DSM 16987</name>
    <dbReference type="NCBI Taxonomy" id="1386082"/>
    <lineage>
        <taxon>Bacteria</taxon>
        <taxon>Bacillati</taxon>
        <taxon>Actinomycetota</taxon>
        <taxon>Actinomycetes</taxon>
        <taxon>Micrococcales</taxon>
        <taxon>Cellulomonadaceae</taxon>
        <taxon>Cellulomonas</taxon>
    </lineage>
</organism>
<comment type="caution">
    <text evidence="3">The sequence shown here is derived from an EMBL/GenBank/DDBJ whole genome shotgun (WGS) entry which is preliminary data.</text>
</comment>
<evidence type="ECO:0008006" key="5">
    <source>
        <dbReference type="Google" id="ProtNLM"/>
    </source>
</evidence>
<dbReference type="EMBL" id="AXCZ01000008">
    <property type="protein sequence ID" value="KGM14260.1"/>
    <property type="molecule type" value="Genomic_DNA"/>
</dbReference>
<evidence type="ECO:0000313" key="4">
    <source>
        <dbReference type="Proteomes" id="UP000054314"/>
    </source>
</evidence>
<feature type="compositionally biased region" description="Polar residues" evidence="1">
    <location>
        <begin position="435"/>
        <end position="449"/>
    </location>
</feature>